<sequence>MKHLLNILIAVFLVTSISGCIVIGDGDGNWNHDDWREQQRENRELISELEINTPRTRVLTKLGAPNYSDAFEKNGKQYRILYYRTQHRHSDGDTTKDETTPLVFVDDQLVGWGEEALAKARSEI</sequence>
<accession>A0A545UFM1</accession>
<dbReference type="PROSITE" id="PS51257">
    <property type="entry name" value="PROKAR_LIPOPROTEIN"/>
    <property type="match status" value="1"/>
</dbReference>
<dbReference type="Proteomes" id="UP000315439">
    <property type="component" value="Unassembled WGS sequence"/>
</dbReference>
<evidence type="ECO:0000313" key="3">
    <source>
        <dbReference type="Proteomes" id="UP000315439"/>
    </source>
</evidence>
<dbReference type="InterPro" id="IPR037873">
    <property type="entry name" value="BamE-like"/>
</dbReference>
<gene>
    <name evidence="2" type="ORF">FLL46_06550</name>
</gene>
<dbReference type="Pfam" id="PF11399">
    <property type="entry name" value="DUF3192"/>
    <property type="match status" value="1"/>
</dbReference>
<keyword evidence="3" id="KW-1185">Reference proteome</keyword>
<dbReference type="OrthoDB" id="6399368at2"/>
<organism evidence="2 3">
    <name type="scientific">Aliikangiella coralliicola</name>
    <dbReference type="NCBI Taxonomy" id="2592383"/>
    <lineage>
        <taxon>Bacteria</taxon>
        <taxon>Pseudomonadati</taxon>
        <taxon>Pseudomonadota</taxon>
        <taxon>Gammaproteobacteria</taxon>
        <taxon>Oceanospirillales</taxon>
        <taxon>Pleioneaceae</taxon>
        <taxon>Aliikangiella</taxon>
    </lineage>
</organism>
<dbReference type="EMBL" id="VIKS01000004">
    <property type="protein sequence ID" value="TQV88183.1"/>
    <property type="molecule type" value="Genomic_DNA"/>
</dbReference>
<dbReference type="Gene3D" id="3.30.1450.10">
    <property type="match status" value="1"/>
</dbReference>
<dbReference type="RefSeq" id="WP_142892692.1">
    <property type="nucleotide sequence ID" value="NZ_ML660162.1"/>
</dbReference>
<dbReference type="InterPro" id="IPR021534">
    <property type="entry name" value="DUF3192"/>
</dbReference>
<evidence type="ECO:0000313" key="2">
    <source>
        <dbReference type="EMBL" id="TQV88183.1"/>
    </source>
</evidence>
<keyword evidence="1" id="KW-0732">Signal</keyword>
<protein>
    <submittedName>
        <fullName evidence="2">DUF3192 domain-containing protein</fullName>
    </submittedName>
</protein>
<reference evidence="2 3" key="1">
    <citation type="submission" date="2019-07" db="EMBL/GenBank/DDBJ databases">
        <title>Draft genome for Aliikangiella sp. M105.</title>
        <authorList>
            <person name="Wang G."/>
        </authorList>
    </citation>
    <scope>NUCLEOTIDE SEQUENCE [LARGE SCALE GENOMIC DNA]</scope>
    <source>
        <strain evidence="2 3">M105</strain>
    </source>
</reference>
<dbReference type="AlphaFoldDB" id="A0A545UFM1"/>
<evidence type="ECO:0000256" key="1">
    <source>
        <dbReference type="ARBA" id="ARBA00022729"/>
    </source>
</evidence>
<proteinExistence type="predicted"/>
<comment type="caution">
    <text evidence="2">The sequence shown here is derived from an EMBL/GenBank/DDBJ whole genome shotgun (WGS) entry which is preliminary data.</text>
</comment>
<name>A0A545UFM1_9GAMM</name>